<dbReference type="EMBL" id="MU004328">
    <property type="protein sequence ID" value="KAF2657195.1"/>
    <property type="molecule type" value="Genomic_DNA"/>
</dbReference>
<dbReference type="PANTHER" id="PTHR46920:SF1">
    <property type="entry name" value="PROTEIN MSS51 HOMOLOG, MITOCHONDRIAL-RELATED"/>
    <property type="match status" value="1"/>
</dbReference>
<dbReference type="Proteomes" id="UP000799324">
    <property type="component" value="Unassembled WGS sequence"/>
</dbReference>
<feature type="domain" description="MYND-type" evidence="6">
    <location>
        <begin position="5"/>
        <end position="46"/>
    </location>
</feature>
<gene>
    <name evidence="7" type="ORF">K491DRAFT_595558</name>
</gene>
<dbReference type="GO" id="GO:0008270">
    <property type="term" value="F:zinc ion binding"/>
    <property type="evidence" value="ECO:0007669"/>
    <property type="project" value="UniProtKB-KW"/>
</dbReference>
<dbReference type="OrthoDB" id="432970at2759"/>
<dbReference type="InterPro" id="IPR002893">
    <property type="entry name" value="Znf_MYND"/>
</dbReference>
<dbReference type="SUPFAM" id="SSF144232">
    <property type="entry name" value="HIT/MYND zinc finger-like"/>
    <property type="match status" value="1"/>
</dbReference>
<dbReference type="PROSITE" id="PS01360">
    <property type="entry name" value="ZF_MYND_1"/>
    <property type="match status" value="1"/>
</dbReference>
<evidence type="ECO:0000256" key="4">
    <source>
        <dbReference type="PROSITE-ProRule" id="PRU00134"/>
    </source>
</evidence>
<reference evidence="7" key="1">
    <citation type="journal article" date="2020" name="Stud. Mycol.">
        <title>101 Dothideomycetes genomes: a test case for predicting lifestyles and emergence of pathogens.</title>
        <authorList>
            <person name="Haridas S."/>
            <person name="Albert R."/>
            <person name="Binder M."/>
            <person name="Bloem J."/>
            <person name="Labutti K."/>
            <person name="Salamov A."/>
            <person name="Andreopoulos B."/>
            <person name="Baker S."/>
            <person name="Barry K."/>
            <person name="Bills G."/>
            <person name="Bluhm B."/>
            <person name="Cannon C."/>
            <person name="Castanera R."/>
            <person name="Culley D."/>
            <person name="Daum C."/>
            <person name="Ezra D."/>
            <person name="Gonzalez J."/>
            <person name="Henrissat B."/>
            <person name="Kuo A."/>
            <person name="Liang C."/>
            <person name="Lipzen A."/>
            <person name="Lutzoni F."/>
            <person name="Magnuson J."/>
            <person name="Mondo S."/>
            <person name="Nolan M."/>
            <person name="Ohm R."/>
            <person name="Pangilinan J."/>
            <person name="Park H.-J."/>
            <person name="Ramirez L."/>
            <person name="Alfaro M."/>
            <person name="Sun H."/>
            <person name="Tritt A."/>
            <person name="Yoshinaga Y."/>
            <person name="Zwiers L.-H."/>
            <person name="Turgeon B."/>
            <person name="Goodwin S."/>
            <person name="Spatafora J."/>
            <person name="Crous P."/>
            <person name="Grigoriev I."/>
        </authorList>
    </citation>
    <scope>NUCLEOTIDE SEQUENCE</scope>
    <source>
        <strain evidence="7">CBS 122681</strain>
    </source>
</reference>
<keyword evidence="8" id="KW-1185">Reference proteome</keyword>
<feature type="region of interest" description="Disordered" evidence="5">
    <location>
        <begin position="52"/>
        <end position="76"/>
    </location>
</feature>
<dbReference type="InterPro" id="IPR052839">
    <property type="entry name" value="Mito_gene_expr_regulator"/>
</dbReference>
<proteinExistence type="predicted"/>
<keyword evidence="2 4" id="KW-0863">Zinc-finger</keyword>
<evidence type="ECO:0000313" key="8">
    <source>
        <dbReference type="Proteomes" id="UP000799324"/>
    </source>
</evidence>
<accession>A0A6A6TB42</accession>
<keyword evidence="3" id="KW-0862">Zinc</keyword>
<evidence type="ECO:0000313" key="7">
    <source>
        <dbReference type="EMBL" id="KAF2657195.1"/>
    </source>
</evidence>
<evidence type="ECO:0000256" key="3">
    <source>
        <dbReference type="ARBA" id="ARBA00022833"/>
    </source>
</evidence>
<evidence type="ECO:0000259" key="6">
    <source>
        <dbReference type="PROSITE" id="PS50865"/>
    </source>
</evidence>
<name>A0A6A6TB42_9PLEO</name>
<evidence type="ECO:0000256" key="5">
    <source>
        <dbReference type="SAM" id="MobiDB-lite"/>
    </source>
</evidence>
<dbReference type="Gene3D" id="6.10.140.2220">
    <property type="match status" value="1"/>
</dbReference>
<organism evidence="7 8">
    <name type="scientific">Lophiostoma macrostomum CBS 122681</name>
    <dbReference type="NCBI Taxonomy" id="1314788"/>
    <lineage>
        <taxon>Eukaryota</taxon>
        <taxon>Fungi</taxon>
        <taxon>Dikarya</taxon>
        <taxon>Ascomycota</taxon>
        <taxon>Pezizomycotina</taxon>
        <taxon>Dothideomycetes</taxon>
        <taxon>Pleosporomycetidae</taxon>
        <taxon>Pleosporales</taxon>
        <taxon>Lophiostomataceae</taxon>
        <taxon>Lophiostoma</taxon>
    </lineage>
</organism>
<dbReference type="PANTHER" id="PTHR46920">
    <property type="match status" value="1"/>
</dbReference>
<dbReference type="PROSITE" id="PS50865">
    <property type="entry name" value="ZF_MYND_2"/>
    <property type="match status" value="1"/>
</dbReference>
<dbReference type="Pfam" id="PF01753">
    <property type="entry name" value="zf-MYND"/>
    <property type="match status" value="1"/>
</dbReference>
<evidence type="ECO:0000256" key="1">
    <source>
        <dbReference type="ARBA" id="ARBA00022723"/>
    </source>
</evidence>
<sequence>MAAACNTCMKTGSEAENLKRCAKCQTTYYCSRDCQKADWRVHKKVCSKNASTRQSSTFDPSKVEHSDSYSSPPVTNLEKQISNPFTRLDNDTYLHDRPEKDVFKLIVDCFRMRQEDDVKLEGDVDEESVYNGESHSLKPFRRFLTLASNRPNLLPPWWSAAKRRECEEMAMNAANWSNVKSAVEKADIIEHYGDQRMPMQLRMLGEAVYRRGPGGQSGKGMRQMLMKMEANKGGEGDSIMSMLSI</sequence>
<keyword evidence="1" id="KW-0479">Metal-binding</keyword>
<evidence type="ECO:0000256" key="2">
    <source>
        <dbReference type="ARBA" id="ARBA00022771"/>
    </source>
</evidence>
<dbReference type="AlphaFoldDB" id="A0A6A6TB42"/>
<protein>
    <submittedName>
        <fullName evidence="7">Putative MYND domain protein</fullName>
    </submittedName>
</protein>